<dbReference type="AlphaFoldDB" id="A0A3N5XWP1"/>
<dbReference type="Proteomes" id="UP000275281">
    <property type="component" value="Unassembled WGS sequence"/>
</dbReference>
<protein>
    <submittedName>
        <fullName evidence="1">Uncharacterized protein</fullName>
    </submittedName>
</protein>
<evidence type="ECO:0000313" key="2">
    <source>
        <dbReference type="Proteomes" id="UP000275281"/>
    </source>
</evidence>
<dbReference type="OrthoDB" id="746143at2"/>
<gene>
    <name evidence="1" type="ORF">DRW07_17590</name>
</gene>
<name>A0A3N5XWP1_9ALTE</name>
<evidence type="ECO:0000313" key="1">
    <source>
        <dbReference type="EMBL" id="RPJ65122.1"/>
    </source>
</evidence>
<comment type="caution">
    <text evidence="1">The sequence shown here is derived from an EMBL/GenBank/DDBJ whole genome shotgun (WGS) entry which is preliminary data.</text>
</comment>
<reference evidence="1 2" key="1">
    <citation type="submission" date="2018-11" db="EMBL/GenBank/DDBJ databases">
        <authorList>
            <person name="Ye M.-Q."/>
            <person name="Du Z.-J."/>
        </authorList>
    </citation>
    <scope>NUCLEOTIDE SEQUENCE [LARGE SCALE GENOMIC DNA]</scope>
    <source>
        <strain evidence="1 2">U0105</strain>
    </source>
</reference>
<sequence length="278" mass="31341">MMSLLFAAQTVLFTPQPDIALEIKGTLSQKSPWVFFAPHENENVVNDYVTEQVREKGGAYVVLKQNNQRGIALKFGEDVVVVDPNRIFTQRGIQASIRKSNLNKKISEDLFEKATERAYMLGQFIVENLGGKNTSMTWIATHNNTQGYTGDGNTGYGTISINRYQKKLSEAAAYLADVHNAGKDEDDLFFVTEQPHFDAMKQAGYNTVLQHPQVAWLEDEDDGSLSVYAEMLGINYINIEAERHDAFLKTGENHLDEQIDMVNFTIQMLLNSKEYATK</sequence>
<proteinExistence type="predicted"/>
<dbReference type="EMBL" id="RPOK01000006">
    <property type="protein sequence ID" value="RPJ65122.1"/>
    <property type="molecule type" value="Genomic_DNA"/>
</dbReference>
<accession>A0A3N5XWP1</accession>
<keyword evidence="2" id="KW-1185">Reference proteome</keyword>
<dbReference type="RefSeq" id="WP_124029250.1">
    <property type="nucleotide sequence ID" value="NZ_JBHRSN010000013.1"/>
</dbReference>
<organism evidence="1 2">
    <name type="scientific">Alteromonas sediminis</name>
    <dbReference type="NCBI Taxonomy" id="2259342"/>
    <lineage>
        <taxon>Bacteria</taxon>
        <taxon>Pseudomonadati</taxon>
        <taxon>Pseudomonadota</taxon>
        <taxon>Gammaproteobacteria</taxon>
        <taxon>Alteromonadales</taxon>
        <taxon>Alteromonadaceae</taxon>
        <taxon>Alteromonas/Salinimonas group</taxon>
        <taxon>Alteromonas</taxon>
    </lineage>
</organism>